<dbReference type="InterPro" id="IPR018247">
    <property type="entry name" value="EF_Hand_1_Ca_BS"/>
</dbReference>
<evidence type="ECO:0000313" key="8">
    <source>
        <dbReference type="EMBL" id="CAF3915699.1"/>
    </source>
</evidence>
<dbReference type="OrthoDB" id="186625at2759"/>
<dbReference type="SMART" id="SM00054">
    <property type="entry name" value="EFh"/>
    <property type="match status" value="3"/>
</dbReference>
<dbReference type="EMBL" id="CAJNOV010010156">
    <property type="protein sequence ID" value="CAF1396383.1"/>
    <property type="molecule type" value="Genomic_DNA"/>
</dbReference>
<evidence type="ECO:0000313" key="4">
    <source>
        <dbReference type="EMBL" id="CAF1292326.1"/>
    </source>
</evidence>
<dbReference type="PANTHER" id="PTHR47065">
    <property type="entry name" value="EF-HAND CALCIUM-BINDING DOMAIN-CONTAINING PROTEIN 9"/>
    <property type="match status" value="1"/>
</dbReference>
<sequence length="279" mass="32543">MHLHFNSSILDYIHLIPPTWSITITTMKLCSILFSLLDIDNTNRLEEYQIRALLMYLANNINKNQISTIIYKLDLDQSGAMELEEFFLLISLLVANKDKKEKEFMHAHSKTVFELLDGDSSGTISVEEFQCLGFLFNLDNRDIHNIFEDFDISGDDALDYSEFRMFTIACINKQKAMKKKRFKTLMQRRFNFLAKQRQPILKYINKTINRCVPGLAVYGEDDTIPRVTLPMDMKFPCQQANNDDDDETFSDLFESIYISPTSDNDDRSTKSQSFTRSYY</sequence>
<dbReference type="EMBL" id="CAJNRG010004301">
    <property type="protein sequence ID" value="CAF2065026.1"/>
    <property type="molecule type" value="Genomic_DNA"/>
</dbReference>
<comment type="caution">
    <text evidence="5">The sequence shown here is derived from an EMBL/GenBank/DDBJ whole genome shotgun (WGS) entry which is preliminary data.</text>
</comment>
<evidence type="ECO:0000256" key="2">
    <source>
        <dbReference type="SAM" id="MobiDB-lite"/>
    </source>
</evidence>
<protein>
    <recommendedName>
        <fullName evidence="3">EF-hand domain-containing protein</fullName>
    </recommendedName>
</protein>
<dbReference type="SUPFAM" id="SSF47473">
    <property type="entry name" value="EF-hand"/>
    <property type="match status" value="1"/>
</dbReference>
<dbReference type="Proteomes" id="UP000663855">
    <property type="component" value="Unassembled WGS sequence"/>
</dbReference>
<evidence type="ECO:0000313" key="5">
    <source>
        <dbReference type="EMBL" id="CAF1396383.1"/>
    </source>
</evidence>
<dbReference type="EMBL" id="CAJOBF010001735">
    <property type="protein sequence ID" value="CAF3978965.1"/>
    <property type="molecule type" value="Genomic_DNA"/>
</dbReference>
<dbReference type="PROSITE" id="PS00018">
    <property type="entry name" value="EF_HAND_1"/>
    <property type="match status" value="3"/>
</dbReference>
<dbReference type="InterPro" id="IPR042798">
    <property type="entry name" value="EFCAB9"/>
</dbReference>
<evidence type="ECO:0000259" key="3">
    <source>
        <dbReference type="PROSITE" id="PS50222"/>
    </source>
</evidence>
<dbReference type="EMBL" id="CAJOBG010001305">
    <property type="protein sequence ID" value="CAF3915699.1"/>
    <property type="molecule type" value="Genomic_DNA"/>
</dbReference>
<dbReference type="PROSITE" id="PS50222">
    <property type="entry name" value="EF_HAND_2"/>
    <property type="match status" value="1"/>
</dbReference>
<evidence type="ECO:0000256" key="1">
    <source>
        <dbReference type="ARBA" id="ARBA00022837"/>
    </source>
</evidence>
<dbReference type="EMBL" id="CAJNOW010000796">
    <property type="protein sequence ID" value="CAF1292326.1"/>
    <property type="molecule type" value="Genomic_DNA"/>
</dbReference>
<name>A0A815KHN0_9BILA</name>
<dbReference type="Proteomes" id="UP000663856">
    <property type="component" value="Unassembled WGS sequence"/>
</dbReference>
<evidence type="ECO:0000313" key="10">
    <source>
        <dbReference type="Proteomes" id="UP000663855"/>
    </source>
</evidence>
<keyword evidence="1" id="KW-0106">Calcium</keyword>
<dbReference type="Pfam" id="PF13202">
    <property type="entry name" value="EF-hand_5"/>
    <property type="match status" value="1"/>
</dbReference>
<evidence type="ECO:0000313" key="7">
    <source>
        <dbReference type="EMBL" id="CAF2065026.1"/>
    </source>
</evidence>
<dbReference type="CDD" id="cd00051">
    <property type="entry name" value="EFh"/>
    <property type="match status" value="1"/>
</dbReference>
<dbReference type="Proteomes" id="UP000663842">
    <property type="component" value="Unassembled WGS sequence"/>
</dbReference>
<dbReference type="EMBL" id="CAJNRF010004389">
    <property type="protein sequence ID" value="CAF2059292.1"/>
    <property type="molecule type" value="Genomic_DNA"/>
</dbReference>
<dbReference type="Proteomes" id="UP000663887">
    <property type="component" value="Unassembled WGS sequence"/>
</dbReference>
<feature type="domain" description="EF-hand" evidence="3">
    <location>
        <begin position="104"/>
        <end position="139"/>
    </location>
</feature>
<dbReference type="InterPro" id="IPR002048">
    <property type="entry name" value="EF_hand_dom"/>
</dbReference>
<proteinExistence type="predicted"/>
<evidence type="ECO:0000313" key="9">
    <source>
        <dbReference type="EMBL" id="CAF3978965.1"/>
    </source>
</evidence>
<dbReference type="PANTHER" id="PTHR47065:SF1">
    <property type="entry name" value="EF-HAND CALCIUM-BINDING DOMAIN-CONTAINING PROTEIN 9"/>
    <property type="match status" value="1"/>
</dbReference>
<dbReference type="Gene3D" id="1.10.238.10">
    <property type="entry name" value="EF-hand"/>
    <property type="match status" value="2"/>
</dbReference>
<feature type="compositionally biased region" description="Polar residues" evidence="2">
    <location>
        <begin position="270"/>
        <end position="279"/>
    </location>
</feature>
<organism evidence="5 10">
    <name type="scientific">Rotaria magnacalcarata</name>
    <dbReference type="NCBI Taxonomy" id="392030"/>
    <lineage>
        <taxon>Eukaryota</taxon>
        <taxon>Metazoa</taxon>
        <taxon>Spiralia</taxon>
        <taxon>Gnathifera</taxon>
        <taxon>Rotifera</taxon>
        <taxon>Eurotatoria</taxon>
        <taxon>Bdelloidea</taxon>
        <taxon>Philodinida</taxon>
        <taxon>Philodinidae</taxon>
        <taxon>Rotaria</taxon>
    </lineage>
</organism>
<accession>A0A815KHN0</accession>
<dbReference type="AlphaFoldDB" id="A0A815KHN0"/>
<dbReference type="GO" id="GO:0061891">
    <property type="term" value="F:calcium ion sensor activity"/>
    <property type="evidence" value="ECO:0007669"/>
    <property type="project" value="TreeGrafter"/>
</dbReference>
<dbReference type="GO" id="GO:0005737">
    <property type="term" value="C:cytoplasm"/>
    <property type="evidence" value="ECO:0007669"/>
    <property type="project" value="TreeGrafter"/>
</dbReference>
<reference evidence="5" key="1">
    <citation type="submission" date="2021-02" db="EMBL/GenBank/DDBJ databases">
        <authorList>
            <person name="Nowell W R."/>
        </authorList>
    </citation>
    <scope>NUCLEOTIDE SEQUENCE</scope>
</reference>
<dbReference type="Proteomes" id="UP000663834">
    <property type="component" value="Unassembled WGS sequence"/>
</dbReference>
<keyword evidence="11" id="KW-1185">Reference proteome</keyword>
<feature type="region of interest" description="Disordered" evidence="2">
    <location>
        <begin position="260"/>
        <end position="279"/>
    </location>
</feature>
<dbReference type="Proteomes" id="UP000663866">
    <property type="component" value="Unassembled WGS sequence"/>
</dbReference>
<dbReference type="InterPro" id="IPR011992">
    <property type="entry name" value="EF-hand-dom_pair"/>
</dbReference>
<dbReference type="GO" id="GO:0005509">
    <property type="term" value="F:calcium ion binding"/>
    <property type="evidence" value="ECO:0007669"/>
    <property type="project" value="InterPro"/>
</dbReference>
<evidence type="ECO:0000313" key="11">
    <source>
        <dbReference type="Proteomes" id="UP000663866"/>
    </source>
</evidence>
<evidence type="ECO:0000313" key="6">
    <source>
        <dbReference type="EMBL" id="CAF2059292.1"/>
    </source>
</evidence>
<gene>
    <name evidence="5" type="ORF">CJN711_LOCUS21739</name>
    <name evidence="4" type="ORF">KQP761_LOCUS4340</name>
    <name evidence="8" type="ORF">OVN521_LOCUS10292</name>
    <name evidence="9" type="ORF">UXM345_LOCUS14927</name>
    <name evidence="6" type="ORF">WKI299_LOCUS11797</name>
    <name evidence="7" type="ORF">XDN619_LOCUS11330</name>
</gene>